<dbReference type="HOGENOM" id="CLU_3219350_0_0_10"/>
<reference evidence="1 2" key="1">
    <citation type="submission" date="2012-01" db="EMBL/GenBank/DDBJ databases">
        <title>The Genome Sequence of Odoribacter laneus YIT 12061.</title>
        <authorList>
            <consortium name="The Broad Institute Genome Sequencing Platform"/>
            <person name="Earl A."/>
            <person name="Ward D."/>
            <person name="Feldgarden M."/>
            <person name="Gevers D."/>
            <person name="Morotomi M."/>
            <person name="Young S.K."/>
            <person name="Zeng Q."/>
            <person name="Gargeya S."/>
            <person name="Fitzgerald M."/>
            <person name="Haas B."/>
            <person name="Abouelleil A."/>
            <person name="Alvarado L."/>
            <person name="Arachchi H.M."/>
            <person name="Berlin A."/>
            <person name="Chapman S.B."/>
            <person name="Gearin G."/>
            <person name="Goldberg J."/>
            <person name="Griggs A."/>
            <person name="Gujja S."/>
            <person name="Hansen M."/>
            <person name="Heiman D."/>
            <person name="Howarth C."/>
            <person name="Larimer J."/>
            <person name="Lui A."/>
            <person name="MacDonald P.J.P."/>
            <person name="McCowen C."/>
            <person name="Montmayeur A."/>
            <person name="Murphy C."/>
            <person name="Neiman D."/>
            <person name="Pearson M."/>
            <person name="Priest M."/>
            <person name="Roberts A."/>
            <person name="Saif S."/>
            <person name="Shea T."/>
            <person name="Sisk P."/>
            <person name="Stolte C."/>
            <person name="Sykes S."/>
            <person name="Wortman J."/>
            <person name="Nusbaum C."/>
            <person name="Birren B."/>
        </authorList>
    </citation>
    <scope>NUCLEOTIDE SEQUENCE [LARGE SCALE GENOMIC DNA]</scope>
    <source>
        <strain evidence="1 2">YIT 12061</strain>
    </source>
</reference>
<proteinExistence type="predicted"/>
<dbReference type="AlphaFoldDB" id="H1DE26"/>
<comment type="caution">
    <text evidence="1">The sequence shown here is derived from an EMBL/GenBank/DDBJ whole genome shotgun (WGS) entry which is preliminary data.</text>
</comment>
<dbReference type="Proteomes" id="UP000004892">
    <property type="component" value="Unassembled WGS sequence"/>
</dbReference>
<protein>
    <submittedName>
        <fullName evidence="1">Uncharacterized protein</fullName>
    </submittedName>
</protein>
<name>H1DE26_9BACT</name>
<sequence>MEKHVVIELFSADVTTELKLNFAEGVFLPGFQALHKIIWSYPLI</sequence>
<dbReference type="STRING" id="742817.HMPREF9449_00512"/>
<organism evidence="1 2">
    <name type="scientific">Odoribacter laneus YIT 12061</name>
    <dbReference type="NCBI Taxonomy" id="742817"/>
    <lineage>
        <taxon>Bacteria</taxon>
        <taxon>Pseudomonadati</taxon>
        <taxon>Bacteroidota</taxon>
        <taxon>Bacteroidia</taxon>
        <taxon>Bacteroidales</taxon>
        <taxon>Odoribacteraceae</taxon>
        <taxon>Odoribacter</taxon>
    </lineage>
</organism>
<gene>
    <name evidence="1" type="ORF">HMPREF9449_00512</name>
</gene>
<keyword evidence="2" id="KW-1185">Reference proteome</keyword>
<accession>H1DE26</accession>
<dbReference type="EMBL" id="ADMC01000005">
    <property type="protein sequence ID" value="EHP50823.1"/>
    <property type="molecule type" value="Genomic_DNA"/>
</dbReference>
<dbReference type="PATRIC" id="fig|742817.3.peg.545"/>
<evidence type="ECO:0000313" key="1">
    <source>
        <dbReference type="EMBL" id="EHP50823.1"/>
    </source>
</evidence>
<evidence type="ECO:0000313" key="2">
    <source>
        <dbReference type="Proteomes" id="UP000004892"/>
    </source>
</evidence>